<evidence type="ECO:0008006" key="4">
    <source>
        <dbReference type="Google" id="ProtNLM"/>
    </source>
</evidence>
<protein>
    <recommendedName>
        <fullName evidence="4">LisH domain-containing protein</fullName>
    </recommendedName>
</protein>
<evidence type="ECO:0000313" key="2">
    <source>
        <dbReference type="EMBL" id="KAF9511292.1"/>
    </source>
</evidence>
<feature type="compositionally biased region" description="Basic and acidic residues" evidence="1">
    <location>
        <begin position="157"/>
        <end position="172"/>
    </location>
</feature>
<dbReference type="AlphaFoldDB" id="A0A9P6AT94"/>
<gene>
    <name evidence="2" type="ORF">BS47DRAFT_1186690</name>
</gene>
<proteinExistence type="predicted"/>
<feature type="compositionally biased region" description="Low complexity" evidence="1">
    <location>
        <begin position="177"/>
        <end position="186"/>
    </location>
</feature>
<feature type="compositionally biased region" description="Basic and acidic residues" evidence="1">
    <location>
        <begin position="140"/>
        <end position="149"/>
    </location>
</feature>
<feature type="compositionally biased region" description="Basic and acidic residues" evidence="1">
    <location>
        <begin position="275"/>
        <end position="294"/>
    </location>
</feature>
<feature type="compositionally biased region" description="Low complexity" evidence="1">
    <location>
        <begin position="130"/>
        <end position="139"/>
    </location>
</feature>
<feature type="region of interest" description="Disordered" evidence="1">
    <location>
        <begin position="80"/>
        <end position="302"/>
    </location>
</feature>
<evidence type="ECO:0000256" key="1">
    <source>
        <dbReference type="SAM" id="MobiDB-lite"/>
    </source>
</evidence>
<name>A0A9P6AT94_9AGAM</name>
<accession>A0A9P6AT94</accession>
<organism evidence="2 3">
    <name type="scientific">Hydnum rufescens UP504</name>
    <dbReference type="NCBI Taxonomy" id="1448309"/>
    <lineage>
        <taxon>Eukaryota</taxon>
        <taxon>Fungi</taxon>
        <taxon>Dikarya</taxon>
        <taxon>Basidiomycota</taxon>
        <taxon>Agaricomycotina</taxon>
        <taxon>Agaricomycetes</taxon>
        <taxon>Cantharellales</taxon>
        <taxon>Hydnaceae</taxon>
        <taxon>Hydnum</taxon>
    </lineage>
</organism>
<dbReference type="Proteomes" id="UP000886523">
    <property type="component" value="Unassembled WGS sequence"/>
</dbReference>
<dbReference type="EMBL" id="MU129002">
    <property type="protein sequence ID" value="KAF9511292.1"/>
    <property type="molecule type" value="Genomic_DNA"/>
</dbReference>
<keyword evidence="3" id="KW-1185">Reference proteome</keyword>
<comment type="caution">
    <text evidence="2">The sequence shown here is derived from an EMBL/GenBank/DDBJ whole genome shotgun (WGS) entry which is preliminary data.</text>
</comment>
<feature type="compositionally biased region" description="Polar residues" evidence="1">
    <location>
        <begin position="80"/>
        <end position="103"/>
    </location>
</feature>
<reference evidence="2" key="1">
    <citation type="journal article" date="2020" name="Nat. Commun.">
        <title>Large-scale genome sequencing of mycorrhizal fungi provides insights into the early evolution of symbiotic traits.</title>
        <authorList>
            <person name="Miyauchi S."/>
            <person name="Kiss E."/>
            <person name="Kuo A."/>
            <person name="Drula E."/>
            <person name="Kohler A."/>
            <person name="Sanchez-Garcia M."/>
            <person name="Morin E."/>
            <person name="Andreopoulos B."/>
            <person name="Barry K.W."/>
            <person name="Bonito G."/>
            <person name="Buee M."/>
            <person name="Carver A."/>
            <person name="Chen C."/>
            <person name="Cichocki N."/>
            <person name="Clum A."/>
            <person name="Culley D."/>
            <person name="Crous P.W."/>
            <person name="Fauchery L."/>
            <person name="Girlanda M."/>
            <person name="Hayes R.D."/>
            <person name="Keri Z."/>
            <person name="LaButti K."/>
            <person name="Lipzen A."/>
            <person name="Lombard V."/>
            <person name="Magnuson J."/>
            <person name="Maillard F."/>
            <person name="Murat C."/>
            <person name="Nolan M."/>
            <person name="Ohm R.A."/>
            <person name="Pangilinan J."/>
            <person name="Pereira M.F."/>
            <person name="Perotto S."/>
            <person name="Peter M."/>
            <person name="Pfister S."/>
            <person name="Riley R."/>
            <person name="Sitrit Y."/>
            <person name="Stielow J.B."/>
            <person name="Szollosi G."/>
            <person name="Zifcakova L."/>
            <person name="Stursova M."/>
            <person name="Spatafora J.W."/>
            <person name="Tedersoo L."/>
            <person name="Vaario L.M."/>
            <person name="Yamada A."/>
            <person name="Yan M."/>
            <person name="Wang P."/>
            <person name="Xu J."/>
            <person name="Bruns T."/>
            <person name="Baldrian P."/>
            <person name="Vilgalys R."/>
            <person name="Dunand C."/>
            <person name="Henrissat B."/>
            <person name="Grigoriev I.V."/>
            <person name="Hibbett D."/>
            <person name="Nagy L.G."/>
            <person name="Martin F.M."/>
        </authorList>
    </citation>
    <scope>NUCLEOTIDE SEQUENCE</scope>
    <source>
        <strain evidence="2">UP504</strain>
    </source>
</reference>
<feature type="compositionally biased region" description="Low complexity" evidence="1">
    <location>
        <begin position="219"/>
        <end position="229"/>
    </location>
</feature>
<sequence>MNTDLQESYRLVIDFLRSRNHLKAVDALMKSVEKLGVLIPVTPSEGLDLVSIVKNWRAAALRNRELSGLKNSVNKTVITNNPEEYTLQPKSKSISDGSLSQSKMKAGLKEKPNKGGKVHSYFKTNEPIDSSDSSSSESDLSSHSDRGEPPVKLAVPAKEKVHPRPIHLDIKRKAAPSTSSSGGSSCDSDDEKASFTNVTVAEKGNGSVRVGSRRKAVASSSPNSSTPSDSDNRGLSSVKVTAPGIVKTPSASIQAGITPKVAPPSKQQAQRKKPEKLCHHPKDIDRHSTQDHRANGQTNSQG</sequence>
<evidence type="ECO:0000313" key="3">
    <source>
        <dbReference type="Proteomes" id="UP000886523"/>
    </source>
</evidence>